<organism evidence="11">
    <name type="scientific">Pseudozyma antarctica</name>
    <name type="common">Yeast</name>
    <name type="synonym">Candida antarctica</name>
    <dbReference type="NCBI Taxonomy" id="84753"/>
    <lineage>
        <taxon>Eukaryota</taxon>
        <taxon>Fungi</taxon>
        <taxon>Dikarya</taxon>
        <taxon>Basidiomycota</taxon>
        <taxon>Ustilaginomycotina</taxon>
        <taxon>Ustilaginomycetes</taxon>
        <taxon>Ustilaginales</taxon>
        <taxon>Ustilaginaceae</taxon>
        <taxon>Moesziomyces</taxon>
    </lineage>
</organism>
<dbReference type="GO" id="GO:0005874">
    <property type="term" value="C:microtubule"/>
    <property type="evidence" value="ECO:0007669"/>
    <property type="project" value="UniProtKB-KW"/>
</dbReference>
<feature type="compositionally biased region" description="Low complexity" evidence="8">
    <location>
        <begin position="379"/>
        <end position="388"/>
    </location>
</feature>
<evidence type="ECO:0000259" key="10">
    <source>
        <dbReference type="Pfam" id="PF04880"/>
    </source>
</evidence>
<evidence type="ECO:0000313" key="12">
    <source>
        <dbReference type="Proteomes" id="UP000053758"/>
    </source>
</evidence>
<dbReference type="GO" id="GO:0051642">
    <property type="term" value="P:centrosome localization"/>
    <property type="evidence" value="ECO:0007669"/>
    <property type="project" value="TreeGrafter"/>
</dbReference>
<accession>A0A081CMB8</accession>
<proteinExistence type="inferred from homology"/>
<evidence type="ECO:0000256" key="4">
    <source>
        <dbReference type="ARBA" id="ARBA00022701"/>
    </source>
</evidence>
<feature type="region of interest" description="Disordered" evidence="8">
    <location>
        <begin position="418"/>
        <end position="437"/>
    </location>
</feature>
<evidence type="ECO:0000256" key="3">
    <source>
        <dbReference type="ARBA" id="ARBA00022490"/>
    </source>
</evidence>
<dbReference type="InterPro" id="IPR006964">
    <property type="entry name" value="NUDE_dom"/>
</dbReference>
<feature type="domain" description="NUDE" evidence="10">
    <location>
        <begin position="232"/>
        <end position="387"/>
    </location>
</feature>
<keyword evidence="3" id="KW-0963">Cytoplasm</keyword>
<dbReference type="GO" id="GO:0008017">
    <property type="term" value="F:microtubule binding"/>
    <property type="evidence" value="ECO:0007669"/>
    <property type="project" value="InterPro"/>
</dbReference>
<dbReference type="GeneID" id="26306873"/>
<name>A0A081CMB8_PSEA2</name>
<feature type="signal peptide" evidence="9">
    <location>
        <begin position="1"/>
        <end position="24"/>
    </location>
</feature>
<keyword evidence="5 7" id="KW-0175">Coiled coil</keyword>
<dbReference type="InterPro" id="IPR033494">
    <property type="entry name" value="NUDE"/>
</dbReference>
<dbReference type="GO" id="GO:0000776">
    <property type="term" value="C:kinetochore"/>
    <property type="evidence" value="ECO:0007669"/>
    <property type="project" value="TreeGrafter"/>
</dbReference>
<dbReference type="SUPFAM" id="SSF57997">
    <property type="entry name" value="Tropomyosin"/>
    <property type="match status" value="1"/>
</dbReference>
<keyword evidence="12" id="KW-1185">Reference proteome</keyword>
<dbReference type="EMBL" id="DF830088">
    <property type="protein sequence ID" value="GAK67814.1"/>
    <property type="molecule type" value="Genomic_DNA"/>
</dbReference>
<dbReference type="GO" id="GO:0007020">
    <property type="term" value="P:microtubule nucleation"/>
    <property type="evidence" value="ECO:0007669"/>
    <property type="project" value="TreeGrafter"/>
</dbReference>
<evidence type="ECO:0000313" key="11">
    <source>
        <dbReference type="EMBL" id="GAK67814.1"/>
    </source>
</evidence>
<dbReference type="PANTHER" id="PTHR10921:SF1">
    <property type="entry name" value="NUCLEAR DISTRIBUTION PROTEIN NUDE HOMOLOG"/>
    <property type="match status" value="1"/>
</dbReference>
<feature type="compositionally biased region" description="Low complexity" evidence="8">
    <location>
        <begin position="694"/>
        <end position="719"/>
    </location>
</feature>
<evidence type="ECO:0000256" key="1">
    <source>
        <dbReference type="ARBA" id="ARBA00004245"/>
    </source>
</evidence>
<dbReference type="Proteomes" id="UP000053758">
    <property type="component" value="Unassembled WGS sequence"/>
</dbReference>
<dbReference type="Pfam" id="PF04880">
    <property type="entry name" value="NUDE_C"/>
    <property type="match status" value="1"/>
</dbReference>
<evidence type="ECO:0000256" key="7">
    <source>
        <dbReference type="SAM" id="Coils"/>
    </source>
</evidence>
<comment type="similarity">
    <text evidence="2">Belongs to the nudE family.</text>
</comment>
<sequence length="719" mass="76715">MREKSVALSPWAVLVWCRILRWLAQPGSKQGLCASAPSDACSSLLWAGPANRNDCSSAAPFLTTITTTLKNRTSHPPHLPSAIERWLEHVSPPPPTMSQDGAELRFDSPEHEIKHWKSKVADMQDALRETESSLQDFMESSKELEQEMEKELSTSTKTISDLRRRNEQLTGDLDDWKAKYSRALQEHNATLTNLQKELSQLRDAVDVYKAKLRDTELTNDELENAERMIASSLADMEGKYNKTIEKTALLEEELIEKTRLEEENQRLKDELREMTEEMTVLRDLVTRSRAVSRADTAASSTYDEPPAPRSDQSFDSSPRKHAASASAERPSSRQALSSPSLNRVPISRRLGAMGHSRRLSRDVRGSEPPTLASVHDDSPAAASSSTAPRRSHTLGASHLTSSPSARAQLRASVRAAARMNGVPSTPRTATAANGAAGSKRMMAEMMAKMKALETRINTAKDLSRVVYRADESAIPRPSSRMAGTLHSPSGGGLGGGGNSSMHVASSTPRAPRLSMDGNRTIGSSIPVAARVRRPSSRMSERGTPPMPSLGLPRAQTPSGLHARAPSRTGPSPLPLEFMEHDPAATLPHVARYAAAQAALGTAPGSAQPAARRRSSVSGMVHSSSYGSLAKIRTGTAAASLRAATPGDRVVAAAAAVAAGGGAARTPLSARLASGHRTGSSARGSVNGPPSSWKSTTATATTATLSRSRSGSLGSLGSVE</sequence>
<evidence type="ECO:0000256" key="5">
    <source>
        <dbReference type="ARBA" id="ARBA00023054"/>
    </source>
</evidence>
<keyword evidence="9" id="KW-0732">Signal</keyword>
<gene>
    <name evidence="11" type="ORF">PAN0_021d6043</name>
</gene>
<reference evidence="11" key="1">
    <citation type="submission" date="2014-07" db="EMBL/GenBank/DDBJ databases">
        <title>Draft genome sequence of the yeast Pseudozyma antarctica JCM 10317 known as a producer of lipase B which used in a wide range of industrial applications.</title>
        <authorList>
            <person name="Morita T."/>
            <person name="Saika A."/>
            <person name="Koike H."/>
        </authorList>
    </citation>
    <scope>NUCLEOTIDE SEQUENCE</scope>
    <source>
        <strain evidence="11">JCM 10317</strain>
    </source>
</reference>
<dbReference type="HOGENOM" id="CLU_028360_0_0_1"/>
<keyword evidence="4" id="KW-0493">Microtubule</keyword>
<feature type="region of interest" description="Disordered" evidence="8">
    <location>
        <begin position="670"/>
        <end position="719"/>
    </location>
</feature>
<dbReference type="GO" id="GO:0007059">
    <property type="term" value="P:chromosome segregation"/>
    <property type="evidence" value="ECO:0007669"/>
    <property type="project" value="TreeGrafter"/>
</dbReference>
<dbReference type="GO" id="GO:0000132">
    <property type="term" value="P:establishment of mitotic spindle orientation"/>
    <property type="evidence" value="ECO:0007669"/>
    <property type="project" value="TreeGrafter"/>
</dbReference>
<evidence type="ECO:0000256" key="8">
    <source>
        <dbReference type="SAM" id="MobiDB-lite"/>
    </source>
</evidence>
<comment type="subcellular location">
    <subcellularLocation>
        <location evidence="1">Cytoplasm</location>
        <location evidence="1">Cytoskeleton</location>
    </subcellularLocation>
</comment>
<feature type="region of interest" description="Disordered" evidence="8">
    <location>
        <begin position="476"/>
        <end position="572"/>
    </location>
</feature>
<dbReference type="GO" id="GO:0005871">
    <property type="term" value="C:kinesin complex"/>
    <property type="evidence" value="ECO:0007669"/>
    <property type="project" value="TreeGrafter"/>
</dbReference>
<evidence type="ECO:0000256" key="6">
    <source>
        <dbReference type="ARBA" id="ARBA00023212"/>
    </source>
</evidence>
<feature type="region of interest" description="Disordered" evidence="8">
    <location>
        <begin position="600"/>
        <end position="624"/>
    </location>
</feature>
<feature type="compositionally biased region" description="Gly residues" evidence="8">
    <location>
        <begin position="489"/>
        <end position="498"/>
    </location>
</feature>
<feature type="chain" id="PRO_5001756059" description="NUDE domain-containing protein" evidence="9">
    <location>
        <begin position="25"/>
        <end position="719"/>
    </location>
</feature>
<dbReference type="PANTHER" id="PTHR10921">
    <property type="entry name" value="NUCLEAR DISTRIBUTION PROTEIN NUDE HOMOLOG 1"/>
    <property type="match status" value="1"/>
</dbReference>
<feature type="compositionally biased region" description="Low complexity" evidence="8">
    <location>
        <begin position="323"/>
        <end position="335"/>
    </location>
</feature>
<feature type="compositionally biased region" description="Low complexity" evidence="8">
    <location>
        <begin position="615"/>
        <end position="624"/>
    </location>
</feature>
<dbReference type="GO" id="GO:0047496">
    <property type="term" value="P:vesicle transport along microtubule"/>
    <property type="evidence" value="ECO:0007669"/>
    <property type="project" value="TreeGrafter"/>
</dbReference>
<evidence type="ECO:0000256" key="2">
    <source>
        <dbReference type="ARBA" id="ARBA00007429"/>
    </source>
</evidence>
<feature type="coiled-coil region" evidence="7">
    <location>
        <begin position="127"/>
        <end position="284"/>
    </location>
</feature>
<feature type="region of interest" description="Disordered" evidence="8">
    <location>
        <begin position="289"/>
        <end position="411"/>
    </location>
</feature>
<keyword evidence="6" id="KW-0206">Cytoskeleton</keyword>
<dbReference type="AlphaFoldDB" id="A0A081CMB8"/>
<evidence type="ECO:0000256" key="9">
    <source>
        <dbReference type="SAM" id="SignalP"/>
    </source>
</evidence>
<feature type="compositionally biased region" description="Polar residues" evidence="8">
    <location>
        <begin position="676"/>
        <end position="693"/>
    </location>
</feature>
<dbReference type="RefSeq" id="XP_014654026.1">
    <property type="nucleotide sequence ID" value="XM_014798540.1"/>
</dbReference>
<dbReference type="Gene3D" id="6.10.250.1080">
    <property type="match status" value="1"/>
</dbReference>
<feature type="compositionally biased region" description="Polar residues" evidence="8">
    <location>
        <begin position="499"/>
        <end position="508"/>
    </location>
</feature>
<feature type="compositionally biased region" description="Polar residues" evidence="8">
    <location>
        <begin position="422"/>
        <end position="431"/>
    </location>
</feature>
<protein>
    <recommendedName>
        <fullName evidence="10">NUDE domain-containing protein</fullName>
    </recommendedName>
</protein>